<keyword evidence="2" id="KW-1185">Reference proteome</keyword>
<accession>A0A834M7S9</accession>
<name>A0A834M7S9_RHYFE</name>
<sequence>MNGLFTGVLITETSQLLIEQVMVVRNGAATPVRERGGGGGDGDGERVNHCEARKAWSRSAARKSVECSDLLRGREIYAPARFPTWNARKSVFAPPKDDQMSTVYV</sequence>
<gene>
    <name evidence="1" type="ORF">GWI33_018631</name>
</gene>
<proteinExistence type="predicted"/>
<evidence type="ECO:0000313" key="2">
    <source>
        <dbReference type="Proteomes" id="UP000625711"/>
    </source>
</evidence>
<reference evidence="1" key="1">
    <citation type="submission" date="2020-08" db="EMBL/GenBank/DDBJ databases">
        <title>Genome sequencing and assembly of the red palm weevil Rhynchophorus ferrugineus.</title>
        <authorList>
            <person name="Dias G.B."/>
            <person name="Bergman C.M."/>
            <person name="Manee M."/>
        </authorList>
    </citation>
    <scope>NUCLEOTIDE SEQUENCE</scope>
    <source>
        <strain evidence="1">AA-2017</strain>
        <tissue evidence="1">Whole larva</tissue>
    </source>
</reference>
<dbReference type="AlphaFoldDB" id="A0A834M7S9"/>
<dbReference type="EMBL" id="JAACXV010014339">
    <property type="protein sequence ID" value="KAF7268169.1"/>
    <property type="molecule type" value="Genomic_DNA"/>
</dbReference>
<comment type="caution">
    <text evidence="1">The sequence shown here is derived from an EMBL/GenBank/DDBJ whole genome shotgun (WGS) entry which is preliminary data.</text>
</comment>
<dbReference type="Proteomes" id="UP000625711">
    <property type="component" value="Unassembled WGS sequence"/>
</dbReference>
<evidence type="ECO:0000313" key="1">
    <source>
        <dbReference type="EMBL" id="KAF7268169.1"/>
    </source>
</evidence>
<protein>
    <submittedName>
        <fullName evidence="1">Uncharacterized protein</fullName>
    </submittedName>
</protein>
<organism evidence="1 2">
    <name type="scientific">Rhynchophorus ferrugineus</name>
    <name type="common">Red palm weevil</name>
    <name type="synonym">Curculio ferrugineus</name>
    <dbReference type="NCBI Taxonomy" id="354439"/>
    <lineage>
        <taxon>Eukaryota</taxon>
        <taxon>Metazoa</taxon>
        <taxon>Ecdysozoa</taxon>
        <taxon>Arthropoda</taxon>
        <taxon>Hexapoda</taxon>
        <taxon>Insecta</taxon>
        <taxon>Pterygota</taxon>
        <taxon>Neoptera</taxon>
        <taxon>Endopterygota</taxon>
        <taxon>Coleoptera</taxon>
        <taxon>Polyphaga</taxon>
        <taxon>Cucujiformia</taxon>
        <taxon>Curculionidae</taxon>
        <taxon>Dryophthorinae</taxon>
        <taxon>Rhynchophorus</taxon>
    </lineage>
</organism>